<dbReference type="Proteomes" id="UP000018144">
    <property type="component" value="Unassembled WGS sequence"/>
</dbReference>
<keyword evidence="2" id="KW-1185">Reference proteome</keyword>
<evidence type="ECO:0000313" key="2">
    <source>
        <dbReference type="Proteomes" id="UP000018144"/>
    </source>
</evidence>
<organism evidence="1 2">
    <name type="scientific">Pyronema omphalodes (strain CBS 100304)</name>
    <name type="common">Pyronema confluens</name>
    <dbReference type="NCBI Taxonomy" id="1076935"/>
    <lineage>
        <taxon>Eukaryota</taxon>
        <taxon>Fungi</taxon>
        <taxon>Dikarya</taxon>
        <taxon>Ascomycota</taxon>
        <taxon>Pezizomycotina</taxon>
        <taxon>Pezizomycetes</taxon>
        <taxon>Pezizales</taxon>
        <taxon>Pyronemataceae</taxon>
        <taxon>Pyronema</taxon>
    </lineage>
</organism>
<dbReference type="AlphaFoldDB" id="U4LK01"/>
<evidence type="ECO:0000313" key="1">
    <source>
        <dbReference type="EMBL" id="CCX31877.1"/>
    </source>
</evidence>
<reference evidence="1 2" key="1">
    <citation type="journal article" date="2013" name="PLoS Genet.">
        <title>The genome and development-dependent transcriptomes of Pyronema confluens: a window into fungal evolution.</title>
        <authorList>
            <person name="Traeger S."/>
            <person name="Altegoer F."/>
            <person name="Freitag M."/>
            <person name="Gabaldon T."/>
            <person name="Kempken F."/>
            <person name="Kumar A."/>
            <person name="Marcet-Houben M."/>
            <person name="Poggeler S."/>
            <person name="Stajich J.E."/>
            <person name="Nowrousian M."/>
        </authorList>
    </citation>
    <scope>NUCLEOTIDE SEQUENCE [LARGE SCALE GENOMIC DNA]</scope>
    <source>
        <strain evidence="2">CBS 100304</strain>
        <tissue evidence="1">Vegetative mycelium</tissue>
    </source>
</reference>
<protein>
    <submittedName>
        <fullName evidence="1">Uncharacterized protein</fullName>
    </submittedName>
</protein>
<accession>U4LK01</accession>
<proteinExistence type="predicted"/>
<name>U4LK01_PYROM</name>
<dbReference type="EMBL" id="HF935655">
    <property type="protein sequence ID" value="CCX31877.1"/>
    <property type="molecule type" value="Genomic_DNA"/>
</dbReference>
<gene>
    <name evidence="1" type="ORF">PCON_11547</name>
</gene>
<sequence length="55" mass="6173">MKDELGVAGLGGIAVQAIRRAWKGLRHFFLSSLLYHPDHLQSYRPSTPGSKRKQP</sequence>